<organism evidence="1 2">
    <name type="scientific">Puccinia striiformis f. sp. tritici</name>
    <dbReference type="NCBI Taxonomy" id="168172"/>
    <lineage>
        <taxon>Eukaryota</taxon>
        <taxon>Fungi</taxon>
        <taxon>Dikarya</taxon>
        <taxon>Basidiomycota</taxon>
        <taxon>Pucciniomycotina</taxon>
        <taxon>Pucciniomycetes</taxon>
        <taxon>Pucciniales</taxon>
        <taxon>Pucciniaceae</taxon>
        <taxon>Puccinia</taxon>
    </lineage>
</organism>
<evidence type="ECO:0000313" key="2">
    <source>
        <dbReference type="Proteomes" id="UP001060170"/>
    </source>
</evidence>
<name>A0ACC0E2B6_9BASI</name>
<dbReference type="Proteomes" id="UP001060170">
    <property type="component" value="Chromosome 12"/>
</dbReference>
<sequence length="301" mass="34690">MSSDDEYDNPVPSPSHPKKKRKRKPYSQQNAHQRQRRNTYLNSRRRNKREDNCQNSFTSATPPPGFRIMQQKVTFIDLFPNITEELREEIAERKRLWNAYKLDPENLEEPPKSKIYARVVFKIFYGFGDVAVKKNQVYMNNLLIPSFADCNFPKVPGDKSPFGFASNLAFSSHGFYNHHHKDDGDASELPLAFALIIPTSRLTGKIATHHDGYDVVDGQFIFRDIQVALDFQPNTICRMIFRAQEYVHGTLYPTEPSFFTKLRLSLQVATKASNVCKKYLNGEYDDDSDKYFGGVDELLGN</sequence>
<reference evidence="2" key="2">
    <citation type="journal article" date="2018" name="Mol. Plant Microbe Interact.">
        <title>Genome sequence resources for the wheat stripe rust pathogen (Puccinia striiformis f. sp. tritici) and the barley stripe rust pathogen (Puccinia striiformis f. sp. hordei).</title>
        <authorList>
            <person name="Xia C."/>
            <person name="Wang M."/>
            <person name="Yin C."/>
            <person name="Cornejo O.E."/>
            <person name="Hulbert S.H."/>
            <person name="Chen X."/>
        </authorList>
    </citation>
    <scope>NUCLEOTIDE SEQUENCE [LARGE SCALE GENOMIC DNA]</scope>
    <source>
        <strain evidence="2">93-210</strain>
    </source>
</reference>
<evidence type="ECO:0000313" key="1">
    <source>
        <dbReference type="EMBL" id="KAI7942500.1"/>
    </source>
</evidence>
<gene>
    <name evidence="1" type="ORF">MJO28_012527</name>
</gene>
<accession>A0ACC0E2B6</accession>
<reference evidence="1 2" key="3">
    <citation type="journal article" date="2022" name="Microbiol. Spectr.">
        <title>Folding features and dynamics of 3D genome architecture in plant fungal pathogens.</title>
        <authorList>
            <person name="Xia C."/>
        </authorList>
    </citation>
    <scope>NUCLEOTIDE SEQUENCE [LARGE SCALE GENOMIC DNA]</scope>
    <source>
        <strain evidence="1 2">93-210</strain>
    </source>
</reference>
<comment type="caution">
    <text evidence="1">The sequence shown here is derived from an EMBL/GenBank/DDBJ whole genome shotgun (WGS) entry which is preliminary data.</text>
</comment>
<keyword evidence="2" id="KW-1185">Reference proteome</keyword>
<proteinExistence type="predicted"/>
<dbReference type="EMBL" id="CM045876">
    <property type="protein sequence ID" value="KAI7942500.1"/>
    <property type="molecule type" value="Genomic_DNA"/>
</dbReference>
<protein>
    <submittedName>
        <fullName evidence="1">Uncharacterized protein</fullName>
    </submittedName>
</protein>
<reference evidence="2" key="1">
    <citation type="journal article" date="2018" name="BMC Genomics">
        <title>Genomic insights into host adaptation between the wheat stripe rust pathogen (Puccinia striiformis f. sp. tritici) and the barley stripe rust pathogen (Puccinia striiformis f. sp. hordei).</title>
        <authorList>
            <person name="Xia C."/>
            <person name="Wang M."/>
            <person name="Yin C."/>
            <person name="Cornejo O.E."/>
            <person name="Hulbert S.H."/>
            <person name="Chen X."/>
        </authorList>
    </citation>
    <scope>NUCLEOTIDE SEQUENCE [LARGE SCALE GENOMIC DNA]</scope>
    <source>
        <strain evidence="2">93-210</strain>
    </source>
</reference>